<feature type="active site" description="For GATase activity" evidence="9">
    <location>
        <position position="2"/>
    </location>
</feature>
<dbReference type="OrthoDB" id="9763290at2"/>
<evidence type="ECO:0000256" key="5">
    <source>
        <dbReference type="ARBA" id="ARBA00022840"/>
    </source>
</evidence>
<proteinExistence type="inferred from homology"/>
<reference evidence="13 14" key="1">
    <citation type="submission" date="2019-06" db="EMBL/GenBank/DDBJ databases">
        <title>Sequencing the genomes of 1000 actinobacteria strains.</title>
        <authorList>
            <person name="Klenk H.-P."/>
        </authorList>
    </citation>
    <scope>NUCLEOTIDE SEQUENCE [LARGE SCALE GENOMIC DNA]</scope>
    <source>
        <strain evidence="13 14">DSM 45456</strain>
    </source>
</reference>
<dbReference type="InterPro" id="IPR029055">
    <property type="entry name" value="Ntn_hydrolases_N"/>
</dbReference>
<feature type="site" description="Important for beta-aspartyl-AMP intermediate formation" evidence="11">
    <location>
        <position position="365"/>
    </location>
</feature>
<dbReference type="AlphaFoldDB" id="A0A543JR97"/>
<sequence>MCGIAGTTAFGRSAPDREFVAAACAAMRHRGPDEDGTHHGADVSLGMCRLKVIGLVGGSQPAYGADERVVCVVNGEIYNHRALRELLARRGRHVRGTSDVHVIPALYEEFGDAFVEHLHGMFAIALHDGRRRRLLLVTDRVGKKPLFHARPAPDTVAFASELAAVLEHSGIDREIDPVAVDQYLSYRVVHSPRTIYRGVRKVPPATVLVFEADGSTHERRYWSFPYTGELADVDEDEAVDRLDALLRQAVADRLESEVPLGAMLSGGLDSSLVVAVARRLLGRELHTFSVGFDHPAFDESAAAAFVAAHFGTVHHTRRLTAADARRTADTILRHVGEPFAFPSAIASHAMYELAARQVTVVLTGDGSDEVFAGYNRYKRFLAAPGGDLADRYESVLVDGVPTHLKKVLYGRGLLDHLPDFPVNHLREQFARTHPRAEDLDRVMHVDSGAWLLDAQLVKIDRMSMAHSVEPRSPLLDHRLIDVAARIPASRKLVGGNEKALLKKVAARYLPDEVVNRRKQELAVPLERWLGTELRADIQSTLLADSSLDRGYFNPDALRALALEFRPEHSYALWTLHMLERWHRLHVDRTDLALEPAH</sequence>
<evidence type="ECO:0000313" key="14">
    <source>
        <dbReference type="Proteomes" id="UP000316628"/>
    </source>
</evidence>
<keyword evidence="4 10" id="KW-0547">Nucleotide-binding</keyword>
<organism evidence="13 14">
    <name type="scientific">Saccharothrix saharensis</name>
    <dbReference type="NCBI Taxonomy" id="571190"/>
    <lineage>
        <taxon>Bacteria</taxon>
        <taxon>Bacillati</taxon>
        <taxon>Actinomycetota</taxon>
        <taxon>Actinomycetes</taxon>
        <taxon>Pseudonocardiales</taxon>
        <taxon>Pseudonocardiaceae</taxon>
        <taxon>Saccharothrix</taxon>
    </lineage>
</organism>
<dbReference type="GO" id="GO:0005829">
    <property type="term" value="C:cytosol"/>
    <property type="evidence" value="ECO:0007669"/>
    <property type="project" value="TreeGrafter"/>
</dbReference>
<dbReference type="InterPro" id="IPR051786">
    <property type="entry name" value="ASN_synthetase/amidase"/>
</dbReference>
<keyword evidence="7 9" id="KW-0315">Glutamine amidotransferase</keyword>
<evidence type="ECO:0000256" key="8">
    <source>
        <dbReference type="ARBA" id="ARBA00048741"/>
    </source>
</evidence>
<feature type="binding site" evidence="10">
    <location>
        <position position="99"/>
    </location>
    <ligand>
        <name>L-glutamine</name>
        <dbReference type="ChEBI" id="CHEBI:58359"/>
    </ligand>
</feature>
<dbReference type="GO" id="GO:0006529">
    <property type="term" value="P:asparagine biosynthetic process"/>
    <property type="evidence" value="ECO:0007669"/>
    <property type="project" value="UniProtKB-KW"/>
</dbReference>
<evidence type="ECO:0000256" key="9">
    <source>
        <dbReference type="PIRSR" id="PIRSR001589-1"/>
    </source>
</evidence>
<dbReference type="PANTHER" id="PTHR43284:SF1">
    <property type="entry name" value="ASPARAGINE SYNTHETASE"/>
    <property type="match status" value="1"/>
</dbReference>
<dbReference type="GO" id="GO:0005524">
    <property type="term" value="F:ATP binding"/>
    <property type="evidence" value="ECO:0007669"/>
    <property type="project" value="UniProtKB-KW"/>
</dbReference>
<dbReference type="CDD" id="cd00712">
    <property type="entry name" value="AsnB"/>
    <property type="match status" value="1"/>
</dbReference>
<evidence type="ECO:0000256" key="2">
    <source>
        <dbReference type="ARBA" id="ARBA00005752"/>
    </source>
</evidence>
<evidence type="ECO:0000256" key="10">
    <source>
        <dbReference type="PIRSR" id="PIRSR001589-2"/>
    </source>
</evidence>
<dbReference type="Pfam" id="PF13537">
    <property type="entry name" value="GATase_7"/>
    <property type="match status" value="1"/>
</dbReference>
<dbReference type="InterPro" id="IPR006426">
    <property type="entry name" value="Asn_synth_AEB"/>
</dbReference>
<dbReference type="NCBIfam" id="TIGR01536">
    <property type="entry name" value="asn_synth_AEB"/>
    <property type="match status" value="1"/>
</dbReference>
<keyword evidence="6 9" id="KW-0061">Asparagine biosynthesis</keyword>
<evidence type="ECO:0000256" key="4">
    <source>
        <dbReference type="ARBA" id="ARBA00022741"/>
    </source>
</evidence>
<accession>A0A543JR97</accession>
<evidence type="ECO:0000256" key="1">
    <source>
        <dbReference type="ARBA" id="ARBA00005187"/>
    </source>
</evidence>
<dbReference type="Proteomes" id="UP000316628">
    <property type="component" value="Unassembled WGS sequence"/>
</dbReference>
<dbReference type="EC" id="6.3.5.4" evidence="3"/>
<evidence type="ECO:0000256" key="6">
    <source>
        <dbReference type="ARBA" id="ARBA00022888"/>
    </source>
</evidence>
<dbReference type="InterPro" id="IPR017932">
    <property type="entry name" value="GATase_2_dom"/>
</dbReference>
<comment type="similarity">
    <text evidence="2">Belongs to the asparagine synthetase family.</text>
</comment>
<dbReference type="PANTHER" id="PTHR43284">
    <property type="entry name" value="ASPARAGINE SYNTHETASE (GLUTAMINE-HYDROLYZING)"/>
    <property type="match status" value="1"/>
</dbReference>
<dbReference type="InterPro" id="IPR033738">
    <property type="entry name" value="AsnB_N"/>
</dbReference>
<comment type="catalytic activity">
    <reaction evidence="8">
        <text>L-aspartate + L-glutamine + ATP + H2O = L-asparagine + L-glutamate + AMP + diphosphate + H(+)</text>
        <dbReference type="Rhea" id="RHEA:12228"/>
        <dbReference type="ChEBI" id="CHEBI:15377"/>
        <dbReference type="ChEBI" id="CHEBI:15378"/>
        <dbReference type="ChEBI" id="CHEBI:29985"/>
        <dbReference type="ChEBI" id="CHEBI:29991"/>
        <dbReference type="ChEBI" id="CHEBI:30616"/>
        <dbReference type="ChEBI" id="CHEBI:33019"/>
        <dbReference type="ChEBI" id="CHEBI:58048"/>
        <dbReference type="ChEBI" id="CHEBI:58359"/>
        <dbReference type="ChEBI" id="CHEBI:456215"/>
        <dbReference type="EC" id="6.3.5.4"/>
    </reaction>
</comment>
<feature type="binding site" evidence="10">
    <location>
        <position position="290"/>
    </location>
    <ligand>
        <name>ATP</name>
        <dbReference type="ChEBI" id="CHEBI:30616"/>
    </ligand>
</feature>
<dbReference type="GO" id="GO:0004066">
    <property type="term" value="F:asparagine synthase (glutamine-hydrolyzing) activity"/>
    <property type="evidence" value="ECO:0007669"/>
    <property type="project" value="UniProtKB-EC"/>
</dbReference>
<keyword evidence="5 10" id="KW-0067">ATP-binding</keyword>
<dbReference type="PROSITE" id="PS51278">
    <property type="entry name" value="GATASE_TYPE_2"/>
    <property type="match status" value="1"/>
</dbReference>
<dbReference type="Gene3D" id="3.40.50.620">
    <property type="entry name" value="HUPs"/>
    <property type="match status" value="1"/>
</dbReference>
<name>A0A543JR97_9PSEU</name>
<dbReference type="SUPFAM" id="SSF52402">
    <property type="entry name" value="Adenine nucleotide alpha hydrolases-like"/>
    <property type="match status" value="1"/>
</dbReference>
<evidence type="ECO:0000259" key="12">
    <source>
        <dbReference type="PROSITE" id="PS51278"/>
    </source>
</evidence>
<gene>
    <name evidence="13" type="ORF">FHX81_7840</name>
</gene>
<keyword evidence="14" id="KW-1185">Reference proteome</keyword>
<feature type="domain" description="Glutamine amidotransferase type-2" evidence="12">
    <location>
        <begin position="2"/>
        <end position="213"/>
    </location>
</feature>
<keyword evidence="9" id="KW-0028">Amino-acid biosynthesis</keyword>
<dbReference type="RefSeq" id="WP_141983411.1">
    <property type="nucleotide sequence ID" value="NZ_VFPP01000001.1"/>
</dbReference>
<evidence type="ECO:0000256" key="11">
    <source>
        <dbReference type="PIRSR" id="PIRSR001589-3"/>
    </source>
</evidence>
<evidence type="ECO:0000256" key="7">
    <source>
        <dbReference type="ARBA" id="ARBA00022962"/>
    </source>
</evidence>
<protein>
    <recommendedName>
        <fullName evidence="3">asparagine synthase (glutamine-hydrolyzing)</fullName>
        <ecNumber evidence="3">6.3.5.4</ecNumber>
    </recommendedName>
</protein>
<dbReference type="CDD" id="cd01991">
    <property type="entry name" value="Asn_synthase_B_C"/>
    <property type="match status" value="1"/>
</dbReference>
<comment type="pathway">
    <text evidence="1">Amino-acid biosynthesis; L-asparagine biosynthesis; L-asparagine from L-aspartate (L-Gln route): step 1/1.</text>
</comment>
<dbReference type="PIRSF" id="PIRSF001589">
    <property type="entry name" value="Asn_synthetase_glu-h"/>
    <property type="match status" value="1"/>
</dbReference>
<dbReference type="Gene3D" id="3.60.20.10">
    <property type="entry name" value="Glutamine Phosphoribosylpyrophosphate, subunit 1, domain 1"/>
    <property type="match status" value="1"/>
</dbReference>
<dbReference type="EMBL" id="VFPP01000001">
    <property type="protein sequence ID" value="TQM85360.1"/>
    <property type="molecule type" value="Genomic_DNA"/>
</dbReference>
<dbReference type="Pfam" id="PF00733">
    <property type="entry name" value="Asn_synthase"/>
    <property type="match status" value="1"/>
</dbReference>
<dbReference type="InterPro" id="IPR001962">
    <property type="entry name" value="Asn_synthase"/>
</dbReference>
<comment type="caution">
    <text evidence="13">The sequence shown here is derived from an EMBL/GenBank/DDBJ whole genome shotgun (WGS) entry which is preliminary data.</text>
</comment>
<evidence type="ECO:0000313" key="13">
    <source>
        <dbReference type="EMBL" id="TQM85360.1"/>
    </source>
</evidence>
<dbReference type="SUPFAM" id="SSF56235">
    <property type="entry name" value="N-terminal nucleophile aminohydrolases (Ntn hydrolases)"/>
    <property type="match status" value="1"/>
</dbReference>
<dbReference type="InterPro" id="IPR014729">
    <property type="entry name" value="Rossmann-like_a/b/a_fold"/>
</dbReference>
<evidence type="ECO:0000256" key="3">
    <source>
        <dbReference type="ARBA" id="ARBA00012737"/>
    </source>
</evidence>